<dbReference type="AlphaFoldDB" id="A0A1J1IQL2"/>
<evidence type="ECO:0000313" key="2">
    <source>
        <dbReference type="Proteomes" id="UP000183832"/>
    </source>
</evidence>
<gene>
    <name evidence="1" type="ORF">CLUMA_CG015473</name>
</gene>
<keyword evidence="2" id="KW-1185">Reference proteome</keyword>
<accession>A0A1J1IQL2</accession>
<sequence>MLAISNVPDVQQRLPASSNLIATFYNASGLNKIFFYTTRNNNLIWSRPVYGIRTLKSVERVGNVKKKQLNEISGLTSGQLHFKFSRKAIRNGASLFGAKEGKNINKKEKSFDDSMSLKETNHLKRIEVSIGES</sequence>
<protein>
    <submittedName>
        <fullName evidence="1">CLUMA_CG015473, isoform A</fullName>
    </submittedName>
</protein>
<reference evidence="1 2" key="1">
    <citation type="submission" date="2015-04" db="EMBL/GenBank/DDBJ databases">
        <authorList>
            <person name="Syromyatnikov M.Y."/>
            <person name="Popov V.N."/>
        </authorList>
    </citation>
    <scope>NUCLEOTIDE SEQUENCE [LARGE SCALE GENOMIC DNA]</scope>
</reference>
<organism evidence="1 2">
    <name type="scientific">Clunio marinus</name>
    <dbReference type="NCBI Taxonomy" id="568069"/>
    <lineage>
        <taxon>Eukaryota</taxon>
        <taxon>Metazoa</taxon>
        <taxon>Ecdysozoa</taxon>
        <taxon>Arthropoda</taxon>
        <taxon>Hexapoda</taxon>
        <taxon>Insecta</taxon>
        <taxon>Pterygota</taxon>
        <taxon>Neoptera</taxon>
        <taxon>Endopterygota</taxon>
        <taxon>Diptera</taxon>
        <taxon>Nematocera</taxon>
        <taxon>Chironomoidea</taxon>
        <taxon>Chironomidae</taxon>
        <taxon>Clunio</taxon>
    </lineage>
</organism>
<dbReference type="EMBL" id="CVRI01000057">
    <property type="protein sequence ID" value="CRL02432.1"/>
    <property type="molecule type" value="Genomic_DNA"/>
</dbReference>
<name>A0A1J1IQL2_9DIPT</name>
<dbReference type="Proteomes" id="UP000183832">
    <property type="component" value="Unassembled WGS sequence"/>
</dbReference>
<proteinExistence type="predicted"/>
<evidence type="ECO:0000313" key="1">
    <source>
        <dbReference type="EMBL" id="CRL02432.1"/>
    </source>
</evidence>